<dbReference type="EMBL" id="JAKELL010000007">
    <property type="protein sequence ID" value="KAH8997502.1"/>
    <property type="molecule type" value="Genomic_DNA"/>
</dbReference>
<feature type="region of interest" description="Disordered" evidence="2">
    <location>
        <begin position="1"/>
        <end position="171"/>
    </location>
</feature>
<evidence type="ECO:0000313" key="4">
    <source>
        <dbReference type="EMBL" id="KAH8997502.1"/>
    </source>
</evidence>
<dbReference type="GO" id="GO:0008270">
    <property type="term" value="F:zinc ion binding"/>
    <property type="evidence" value="ECO:0007669"/>
    <property type="project" value="UniProtKB-KW"/>
</dbReference>
<feature type="compositionally biased region" description="Acidic residues" evidence="2">
    <location>
        <begin position="1"/>
        <end position="12"/>
    </location>
</feature>
<dbReference type="Proteomes" id="UP001201163">
    <property type="component" value="Unassembled WGS sequence"/>
</dbReference>
<evidence type="ECO:0000256" key="1">
    <source>
        <dbReference type="PROSITE-ProRule" id="PRU00175"/>
    </source>
</evidence>
<proteinExistence type="predicted"/>
<dbReference type="PANTHER" id="PTHR12109">
    <property type="entry name" value="RING FINGER PROTEIN 141-RELATED"/>
    <property type="match status" value="1"/>
</dbReference>
<dbReference type="InterPro" id="IPR001841">
    <property type="entry name" value="Znf_RING"/>
</dbReference>
<feature type="compositionally biased region" description="Basic and acidic residues" evidence="2">
    <location>
        <begin position="72"/>
        <end position="84"/>
    </location>
</feature>
<feature type="compositionally biased region" description="Polar residues" evidence="2">
    <location>
        <begin position="43"/>
        <end position="57"/>
    </location>
</feature>
<dbReference type="AlphaFoldDB" id="A0AAD4LP44"/>
<keyword evidence="1" id="KW-0863">Zinc-finger</keyword>
<dbReference type="SUPFAM" id="SSF57850">
    <property type="entry name" value="RING/U-box"/>
    <property type="match status" value="1"/>
</dbReference>
<organism evidence="4 5">
    <name type="scientific">Lactarius akahatsu</name>
    <dbReference type="NCBI Taxonomy" id="416441"/>
    <lineage>
        <taxon>Eukaryota</taxon>
        <taxon>Fungi</taxon>
        <taxon>Dikarya</taxon>
        <taxon>Basidiomycota</taxon>
        <taxon>Agaricomycotina</taxon>
        <taxon>Agaricomycetes</taxon>
        <taxon>Russulales</taxon>
        <taxon>Russulaceae</taxon>
        <taxon>Lactarius</taxon>
    </lineage>
</organism>
<reference evidence="4" key="1">
    <citation type="submission" date="2022-01" db="EMBL/GenBank/DDBJ databases">
        <title>Comparative genomics reveals a dynamic genome evolution in the ectomycorrhizal milk-cap (Lactarius) mushrooms.</title>
        <authorList>
            <consortium name="DOE Joint Genome Institute"/>
            <person name="Lebreton A."/>
            <person name="Tang N."/>
            <person name="Kuo A."/>
            <person name="LaButti K."/>
            <person name="Drula E."/>
            <person name="Barry K."/>
            <person name="Clum A."/>
            <person name="Lipzen A."/>
            <person name="Mousain D."/>
            <person name="Ng V."/>
            <person name="Wang R."/>
            <person name="Wang X."/>
            <person name="Dai Y."/>
            <person name="Henrissat B."/>
            <person name="Grigoriev I.V."/>
            <person name="Guerin-Laguette A."/>
            <person name="Yu F."/>
            <person name="Martin F.M."/>
        </authorList>
    </citation>
    <scope>NUCLEOTIDE SEQUENCE</scope>
    <source>
        <strain evidence="4">QP</strain>
    </source>
</reference>
<evidence type="ECO:0000256" key="2">
    <source>
        <dbReference type="SAM" id="MobiDB-lite"/>
    </source>
</evidence>
<feature type="compositionally biased region" description="Polar residues" evidence="2">
    <location>
        <begin position="107"/>
        <end position="124"/>
    </location>
</feature>
<keyword evidence="1" id="KW-0479">Metal-binding</keyword>
<comment type="caution">
    <text evidence="4">The sequence shown here is derived from an EMBL/GenBank/DDBJ whole genome shotgun (WGS) entry which is preliminary data.</text>
</comment>
<dbReference type="InterPro" id="IPR047126">
    <property type="entry name" value="RNF141-like"/>
</dbReference>
<sequence length="277" mass="30408">MASTTSDDEFDQLPDPFAGFDWSKVPGLSAVTPSQHDAEPRHSTPSHSQTNVSSDQYSYDEVDAAFLAEVDQVERRDRRPETTTHSDTGSKLSSRYFRTDGPAEGGPSSSQAGVNGRVRNTSPRAESGEDGNLPVPEAEVKPSKVVHRRSSPPTREPTPKKHKGKQKESSREILEEVLNNLEDEMVCPICCDIFAHAHLGNPCGHTFCGECGWRWIQKNGTPSCAICRANLSVDVPMIPNFAVDNAVEKHVHALRIGGMEGWEIDGSKFAEWQGRKA</sequence>
<feature type="domain" description="RING-type" evidence="3">
    <location>
        <begin position="187"/>
        <end position="228"/>
    </location>
</feature>
<evidence type="ECO:0000313" key="5">
    <source>
        <dbReference type="Proteomes" id="UP001201163"/>
    </source>
</evidence>
<keyword evidence="5" id="KW-1185">Reference proteome</keyword>
<dbReference type="InterPro" id="IPR013083">
    <property type="entry name" value="Znf_RING/FYVE/PHD"/>
</dbReference>
<evidence type="ECO:0000259" key="3">
    <source>
        <dbReference type="PROSITE" id="PS50089"/>
    </source>
</evidence>
<protein>
    <recommendedName>
        <fullName evidence="3">RING-type domain-containing protein</fullName>
    </recommendedName>
</protein>
<dbReference type="Pfam" id="PF13923">
    <property type="entry name" value="zf-C3HC4_2"/>
    <property type="match status" value="1"/>
</dbReference>
<keyword evidence="1" id="KW-0862">Zinc</keyword>
<dbReference type="PROSITE" id="PS50089">
    <property type="entry name" value="ZF_RING_2"/>
    <property type="match status" value="1"/>
</dbReference>
<name>A0AAD4LP44_9AGAM</name>
<gene>
    <name evidence="4" type="ORF">EDB92DRAFT_1435222</name>
</gene>
<dbReference type="Gene3D" id="3.30.40.10">
    <property type="entry name" value="Zinc/RING finger domain, C3HC4 (zinc finger)"/>
    <property type="match status" value="1"/>
</dbReference>
<accession>A0AAD4LP44</accession>